<gene>
    <name evidence="12" type="primary">modB</name>
    <name evidence="12" type="ORF">EHS13_34045</name>
</gene>
<dbReference type="GO" id="GO:0015098">
    <property type="term" value="F:molybdate ion transmembrane transporter activity"/>
    <property type="evidence" value="ECO:0007669"/>
    <property type="project" value="UniProtKB-UniRule"/>
</dbReference>
<comment type="function">
    <text evidence="10">Part of the binding-protein-dependent transport system for molybdenum; probably responsible for the translocation of the substrate across the membrane.</text>
</comment>
<dbReference type="RefSeq" id="WP_155705627.1">
    <property type="nucleotide sequence ID" value="NZ_CP034235.1"/>
</dbReference>
<evidence type="ECO:0000256" key="5">
    <source>
        <dbReference type="ARBA" id="ARBA00022505"/>
    </source>
</evidence>
<dbReference type="AlphaFoldDB" id="A0A6B8RWF4"/>
<evidence type="ECO:0000256" key="8">
    <source>
        <dbReference type="ARBA" id="ARBA00023136"/>
    </source>
</evidence>
<feature type="transmembrane region" description="Helical" evidence="9">
    <location>
        <begin position="140"/>
        <end position="162"/>
    </location>
</feature>
<dbReference type="OrthoDB" id="9795403at2"/>
<feature type="transmembrane region" description="Helical" evidence="9">
    <location>
        <begin position="201"/>
        <end position="220"/>
    </location>
</feature>
<dbReference type="Proteomes" id="UP000426246">
    <property type="component" value="Chromosome"/>
</dbReference>
<dbReference type="PROSITE" id="PS50928">
    <property type="entry name" value="ABC_TM1"/>
    <property type="match status" value="1"/>
</dbReference>
<feature type="transmembrane region" description="Helical" evidence="9">
    <location>
        <begin position="21"/>
        <end position="41"/>
    </location>
</feature>
<comment type="subcellular location">
    <subcellularLocation>
        <location evidence="1 9">Cell membrane</location>
        <topology evidence="1 9">Multi-pass membrane protein</topology>
    </subcellularLocation>
</comment>
<evidence type="ECO:0000256" key="6">
    <source>
        <dbReference type="ARBA" id="ARBA00022692"/>
    </source>
</evidence>
<keyword evidence="7 9" id="KW-1133">Transmembrane helix</keyword>
<evidence type="ECO:0000256" key="10">
    <source>
        <dbReference type="RuleBase" id="RU365097"/>
    </source>
</evidence>
<keyword evidence="4 10" id="KW-1003">Cell membrane</keyword>
<dbReference type="InterPro" id="IPR035906">
    <property type="entry name" value="MetI-like_sf"/>
</dbReference>
<dbReference type="Gene3D" id="1.10.3720.10">
    <property type="entry name" value="MetI-like"/>
    <property type="match status" value="1"/>
</dbReference>
<dbReference type="CDD" id="cd06261">
    <property type="entry name" value="TM_PBP2"/>
    <property type="match status" value="1"/>
</dbReference>
<keyword evidence="8 9" id="KW-0472">Membrane</keyword>
<keyword evidence="3 9" id="KW-0813">Transport</keyword>
<protein>
    <recommendedName>
        <fullName evidence="10">Molybdenum transport system permease</fullName>
    </recommendedName>
</protein>
<evidence type="ECO:0000313" key="13">
    <source>
        <dbReference type="Proteomes" id="UP000426246"/>
    </source>
</evidence>
<comment type="similarity">
    <text evidence="2 10">Belongs to the binding-protein-dependent transport system permease family. CysTW subfamily.</text>
</comment>
<feature type="transmembrane region" description="Helical" evidence="9">
    <location>
        <begin position="94"/>
        <end position="119"/>
    </location>
</feature>
<evidence type="ECO:0000256" key="4">
    <source>
        <dbReference type="ARBA" id="ARBA00022475"/>
    </source>
</evidence>
<evidence type="ECO:0000256" key="2">
    <source>
        <dbReference type="ARBA" id="ARBA00007069"/>
    </source>
</evidence>
<keyword evidence="5 10" id="KW-0500">Molybdenum</keyword>
<keyword evidence="13" id="KW-1185">Reference proteome</keyword>
<keyword evidence="6 9" id="KW-0812">Transmembrane</keyword>
<dbReference type="PANTHER" id="PTHR30183">
    <property type="entry name" value="MOLYBDENUM TRANSPORT SYSTEM PERMEASE PROTEIN MODB"/>
    <property type="match status" value="1"/>
</dbReference>
<dbReference type="PANTHER" id="PTHR30183:SF3">
    <property type="entry name" value="MOLYBDENUM TRANSPORT SYSTEM PERMEASE PROTEIN MODB"/>
    <property type="match status" value="1"/>
</dbReference>
<dbReference type="Pfam" id="PF00528">
    <property type="entry name" value="BPD_transp_1"/>
    <property type="match status" value="1"/>
</dbReference>
<accession>A0A6B8RWF4</accession>
<dbReference type="SUPFAM" id="SSF161098">
    <property type="entry name" value="MetI-like"/>
    <property type="match status" value="1"/>
</dbReference>
<evidence type="ECO:0000313" key="12">
    <source>
        <dbReference type="EMBL" id="QGQ99526.1"/>
    </source>
</evidence>
<dbReference type="EMBL" id="CP034235">
    <property type="protein sequence ID" value="QGQ99526.1"/>
    <property type="molecule type" value="Genomic_DNA"/>
</dbReference>
<evidence type="ECO:0000256" key="9">
    <source>
        <dbReference type="RuleBase" id="RU363032"/>
    </source>
</evidence>
<evidence type="ECO:0000259" key="11">
    <source>
        <dbReference type="PROSITE" id="PS50928"/>
    </source>
</evidence>
<dbReference type="InterPro" id="IPR000515">
    <property type="entry name" value="MetI-like"/>
</dbReference>
<evidence type="ECO:0000256" key="3">
    <source>
        <dbReference type="ARBA" id="ARBA00022448"/>
    </source>
</evidence>
<name>A0A6B8RWF4_9BACL</name>
<sequence>MANEHIGWQDFWSPVLMSIKVGFFSSIIVFLLGIAVAWLMTRKRFFGKIIVETLFLLPLVLPPTVVGFVLLISIGRRSGFGRFFERIFDHPLVFTWWAAVLASIVIAFPLVYMTIKAGFLAVDKDLQDVARSIGAKEWQVLFWVILPLSSRALVSAYILGFARALGEFGATLMVAGNIPGKTQTIPTAIYIAIDANKTNLAWLWTGATLLISFLLLLLVYRKSN</sequence>
<proteinExistence type="inferred from homology"/>
<feature type="transmembrane region" description="Helical" evidence="9">
    <location>
        <begin position="53"/>
        <end position="74"/>
    </location>
</feature>
<dbReference type="NCBIfam" id="TIGR02141">
    <property type="entry name" value="modB_ABC"/>
    <property type="match status" value="1"/>
</dbReference>
<dbReference type="GO" id="GO:0005886">
    <property type="term" value="C:plasma membrane"/>
    <property type="evidence" value="ECO:0007669"/>
    <property type="project" value="UniProtKB-SubCell"/>
</dbReference>
<organism evidence="12 13">
    <name type="scientific">Paenibacillus psychroresistens</name>
    <dbReference type="NCBI Taxonomy" id="1778678"/>
    <lineage>
        <taxon>Bacteria</taxon>
        <taxon>Bacillati</taxon>
        <taxon>Bacillota</taxon>
        <taxon>Bacilli</taxon>
        <taxon>Bacillales</taxon>
        <taxon>Paenibacillaceae</taxon>
        <taxon>Paenibacillus</taxon>
    </lineage>
</organism>
<feature type="domain" description="ABC transmembrane type-1" evidence="11">
    <location>
        <begin position="15"/>
        <end position="221"/>
    </location>
</feature>
<dbReference type="InterPro" id="IPR011867">
    <property type="entry name" value="ModB_ABC"/>
</dbReference>
<evidence type="ECO:0000256" key="1">
    <source>
        <dbReference type="ARBA" id="ARBA00004651"/>
    </source>
</evidence>
<reference evidence="13" key="1">
    <citation type="submission" date="2018-11" db="EMBL/GenBank/DDBJ databases">
        <title>Complete genome sequence of Paenibacillus sp. ML311-T8.</title>
        <authorList>
            <person name="Nam Y.-D."/>
            <person name="Kang J."/>
            <person name="Chung W.-H."/>
            <person name="Park Y.S."/>
        </authorList>
    </citation>
    <scope>NUCLEOTIDE SEQUENCE [LARGE SCALE GENOMIC DNA]</scope>
    <source>
        <strain evidence="13">ML311-T8</strain>
    </source>
</reference>
<evidence type="ECO:0000256" key="7">
    <source>
        <dbReference type="ARBA" id="ARBA00022989"/>
    </source>
</evidence>
<dbReference type="KEGG" id="ppsc:EHS13_34045"/>